<keyword evidence="2" id="KW-1185">Reference proteome</keyword>
<sequence>MVEVTCIDEVNGQFFLVVTAAGVTIRTPINEALANFLLALGIPRCT</sequence>
<name>A0ABT4I1Q9_9BACL</name>
<reference evidence="1" key="1">
    <citation type="submission" date="2022-09" db="EMBL/GenBank/DDBJ databases">
        <title>Genome analysis and characterization of larvicidal activity of Brevibacillus strains.</title>
        <authorList>
            <person name="Patrusheva E.V."/>
            <person name="Izotova A.O."/>
            <person name="Toshchakov S.V."/>
            <person name="Sineoky S.P."/>
        </authorList>
    </citation>
    <scope>NUCLEOTIDE SEQUENCE</scope>
    <source>
        <strain evidence="1">VKPM_B-13244</strain>
    </source>
</reference>
<comment type="caution">
    <text evidence="1">The sequence shown here is derived from an EMBL/GenBank/DDBJ whole genome shotgun (WGS) entry which is preliminary data.</text>
</comment>
<evidence type="ECO:0000313" key="2">
    <source>
        <dbReference type="Proteomes" id="UP001067708"/>
    </source>
</evidence>
<dbReference type="Proteomes" id="UP001067708">
    <property type="component" value="Unassembled WGS sequence"/>
</dbReference>
<accession>A0ABT4I1Q9</accession>
<gene>
    <name evidence="1" type="ORF">O0535_19910</name>
</gene>
<organism evidence="1 2">
    <name type="scientific">Brevibacillus halotolerans</name>
    <dbReference type="NCBI Taxonomy" id="1507437"/>
    <lineage>
        <taxon>Bacteria</taxon>
        <taxon>Bacillati</taxon>
        <taxon>Bacillota</taxon>
        <taxon>Bacilli</taxon>
        <taxon>Bacillales</taxon>
        <taxon>Paenibacillaceae</taxon>
        <taxon>Brevibacillus</taxon>
    </lineage>
</organism>
<dbReference type="EMBL" id="JAPTNG010000018">
    <property type="protein sequence ID" value="MCZ0832988.1"/>
    <property type="molecule type" value="Genomic_DNA"/>
</dbReference>
<evidence type="ECO:0000313" key="1">
    <source>
        <dbReference type="EMBL" id="MCZ0832988.1"/>
    </source>
</evidence>
<dbReference type="RefSeq" id="WP_156038007.1">
    <property type="nucleotide sequence ID" value="NZ_BORK01000001.1"/>
</dbReference>
<proteinExistence type="predicted"/>
<dbReference type="Pfam" id="PF13104">
    <property type="entry name" value="DUF3956"/>
    <property type="match status" value="1"/>
</dbReference>
<dbReference type="InterPro" id="IPR025225">
    <property type="entry name" value="DUF3956"/>
</dbReference>
<protein>
    <submittedName>
        <fullName evidence="1">DUF3956 family protein</fullName>
    </submittedName>
</protein>